<dbReference type="InterPro" id="IPR021027">
    <property type="entry name" value="Transposase_put_HTH"/>
</dbReference>
<comment type="similarity">
    <text evidence="2">In the N-terminal section; belongs to the transposase 2 family.</text>
</comment>
<protein>
    <submittedName>
        <fullName evidence="11">Putative transposase</fullName>
    </submittedName>
</protein>
<dbReference type="NCBIfam" id="TIGR01766">
    <property type="entry name" value="IS200/IS605 family accessory protein TnpB-like domain"/>
    <property type="match status" value="1"/>
</dbReference>
<dbReference type="Pfam" id="PF01385">
    <property type="entry name" value="OrfB_IS605"/>
    <property type="match status" value="1"/>
</dbReference>
<evidence type="ECO:0000259" key="10">
    <source>
        <dbReference type="Pfam" id="PF12323"/>
    </source>
</evidence>
<dbReference type="Pfam" id="PF12323">
    <property type="entry name" value="HTH_OrfB_IS605"/>
    <property type="match status" value="1"/>
</dbReference>
<dbReference type="GO" id="GO:0006310">
    <property type="term" value="P:DNA recombination"/>
    <property type="evidence" value="ECO:0007669"/>
    <property type="project" value="UniProtKB-KW"/>
</dbReference>
<dbReference type="GO" id="GO:0046872">
    <property type="term" value="F:metal ion binding"/>
    <property type="evidence" value="ECO:0007669"/>
    <property type="project" value="UniProtKB-KW"/>
</dbReference>
<keyword evidence="5" id="KW-0862">Zinc</keyword>
<keyword evidence="6" id="KW-0238">DNA-binding</keyword>
<evidence type="ECO:0000256" key="7">
    <source>
        <dbReference type="ARBA" id="ARBA00023172"/>
    </source>
</evidence>
<dbReference type="GO" id="GO:0003677">
    <property type="term" value="F:DNA binding"/>
    <property type="evidence" value="ECO:0007669"/>
    <property type="project" value="UniProtKB-KW"/>
</dbReference>
<evidence type="ECO:0000256" key="1">
    <source>
        <dbReference type="ARBA" id="ARBA00008761"/>
    </source>
</evidence>
<name>A0A1N6FZZ5_9PROT</name>
<dbReference type="Pfam" id="PF07282">
    <property type="entry name" value="Cas12f1-like_TNB"/>
    <property type="match status" value="1"/>
</dbReference>
<dbReference type="NCBIfam" id="NF040570">
    <property type="entry name" value="guided_TnpB"/>
    <property type="match status" value="1"/>
</dbReference>
<feature type="domain" description="Transposase putative helix-turn-helix" evidence="10">
    <location>
        <begin position="5"/>
        <end position="45"/>
    </location>
</feature>
<evidence type="ECO:0000313" key="11">
    <source>
        <dbReference type="EMBL" id="SIO00879.1"/>
    </source>
</evidence>
<gene>
    <name evidence="11" type="ORF">SAMN02743940_0485</name>
</gene>
<keyword evidence="12" id="KW-1185">Reference proteome</keyword>
<feature type="domain" description="Cas12f1-like TNB" evidence="9">
    <location>
        <begin position="309"/>
        <end position="375"/>
    </location>
</feature>
<accession>A0A1N6FZZ5</accession>
<sequence>MKQIIRKAFKSRLNPNSDQVQKMVEFAGANRFVWNKALAMNLFRLEQKQPLLWYNELSFWLKLWKSSEDYGFLKTVHSQPLQQALKNLEKAFKDGFDKKQPLKRIPKFKKKGLSDSFRYPQGFKLKQESNKVFLPKIGWVKYRNSRQVIGDVKNMTISRKGGYWYVSIQTEYETELKRHSSTSMIGVDMGVTRFATLSDGSYVEPLNSFRKLSKKLAFEQRKLSKKVRFSANWKKQKQIITRLHERIANARLDFLHKTSTEISKNHAMVVVENLKIGNMSKSAKGSVEKHGKNVKAKSGLNKSILDQGWGMFVSFLEYKQACSGGDVLKVNPQYTSQTCPGCQHVSRDNRKSQSAFECTECGFKANADLVGALNVLERGHRLLACGVETLVSSKKREPVGSSNTNLLLTA</sequence>
<evidence type="ECO:0000256" key="6">
    <source>
        <dbReference type="ARBA" id="ARBA00023125"/>
    </source>
</evidence>
<keyword evidence="7" id="KW-0233">DNA recombination</keyword>
<dbReference type="AlphaFoldDB" id="A0A1N6FZZ5"/>
<comment type="similarity">
    <text evidence="1">In the C-terminal section; belongs to the transposase 35 family.</text>
</comment>
<organism evidence="11 12">
    <name type="scientific">Nitrosomonas cryotolerans ATCC 49181</name>
    <dbReference type="NCBI Taxonomy" id="1131553"/>
    <lineage>
        <taxon>Bacteria</taxon>
        <taxon>Pseudomonadati</taxon>
        <taxon>Pseudomonadota</taxon>
        <taxon>Betaproteobacteria</taxon>
        <taxon>Nitrosomonadales</taxon>
        <taxon>Nitrosomonadaceae</taxon>
        <taxon>Nitrosomonas</taxon>
    </lineage>
</organism>
<dbReference type="PANTHER" id="PTHR30405:SF25">
    <property type="entry name" value="RNA-GUIDED DNA ENDONUCLEASE INSQ-RELATED"/>
    <property type="match status" value="1"/>
</dbReference>
<dbReference type="PANTHER" id="PTHR30405">
    <property type="entry name" value="TRANSPOSASE"/>
    <property type="match status" value="1"/>
</dbReference>
<dbReference type="EMBL" id="FSRO01000001">
    <property type="protein sequence ID" value="SIO00879.1"/>
    <property type="molecule type" value="Genomic_DNA"/>
</dbReference>
<proteinExistence type="inferred from homology"/>
<evidence type="ECO:0000256" key="5">
    <source>
        <dbReference type="ARBA" id="ARBA00022833"/>
    </source>
</evidence>
<dbReference type="InterPro" id="IPR010095">
    <property type="entry name" value="Cas12f1-like_TNB"/>
</dbReference>
<feature type="domain" description="Probable transposase IS891/IS1136/IS1341" evidence="8">
    <location>
        <begin position="167"/>
        <end position="282"/>
    </location>
</feature>
<dbReference type="Proteomes" id="UP000185062">
    <property type="component" value="Unassembled WGS sequence"/>
</dbReference>
<dbReference type="InterPro" id="IPR001959">
    <property type="entry name" value="Transposase"/>
</dbReference>
<evidence type="ECO:0000259" key="9">
    <source>
        <dbReference type="Pfam" id="PF07282"/>
    </source>
</evidence>
<keyword evidence="4" id="KW-0479">Metal-binding</keyword>
<evidence type="ECO:0000256" key="2">
    <source>
        <dbReference type="ARBA" id="ARBA00011044"/>
    </source>
</evidence>
<dbReference type="InterPro" id="IPR051399">
    <property type="entry name" value="RNA-guided_DNA_endo/Transpos"/>
</dbReference>
<evidence type="ECO:0000259" key="8">
    <source>
        <dbReference type="Pfam" id="PF01385"/>
    </source>
</evidence>
<evidence type="ECO:0000313" key="12">
    <source>
        <dbReference type="Proteomes" id="UP000185062"/>
    </source>
</evidence>
<dbReference type="RefSeq" id="WP_074202474.1">
    <property type="nucleotide sequence ID" value="NZ_FSRO01000001.1"/>
</dbReference>
<evidence type="ECO:0000256" key="4">
    <source>
        <dbReference type="ARBA" id="ARBA00022723"/>
    </source>
</evidence>
<keyword evidence="3" id="KW-0815">Transposition</keyword>
<dbReference type="GO" id="GO:0032196">
    <property type="term" value="P:transposition"/>
    <property type="evidence" value="ECO:0007669"/>
    <property type="project" value="UniProtKB-KW"/>
</dbReference>
<evidence type="ECO:0000256" key="3">
    <source>
        <dbReference type="ARBA" id="ARBA00022578"/>
    </source>
</evidence>
<reference evidence="11 12" key="1">
    <citation type="submission" date="2016-12" db="EMBL/GenBank/DDBJ databases">
        <authorList>
            <person name="Song W.-J."/>
            <person name="Kurnit D.M."/>
        </authorList>
    </citation>
    <scope>NUCLEOTIDE SEQUENCE [LARGE SCALE GENOMIC DNA]</scope>
    <source>
        <strain evidence="11 12">ATCC 49181</strain>
    </source>
</reference>